<dbReference type="RefSeq" id="WP_367955399.1">
    <property type="nucleotide sequence ID" value="NZ_JBDPGJ010000004.1"/>
</dbReference>
<comment type="catalytic activity">
    <reaction evidence="1">
        <text>ATP + protein L-histidine = ADP + protein N-phospho-L-histidine.</text>
        <dbReference type="EC" id="2.7.13.3"/>
    </reaction>
</comment>
<keyword evidence="8" id="KW-0288">FMN</keyword>
<evidence type="ECO:0000259" key="18">
    <source>
        <dbReference type="PROSITE" id="PS50113"/>
    </source>
</evidence>
<dbReference type="SMART" id="SM00091">
    <property type="entry name" value="PAS"/>
    <property type="match status" value="2"/>
</dbReference>
<evidence type="ECO:0000256" key="8">
    <source>
        <dbReference type="ARBA" id="ARBA00022643"/>
    </source>
</evidence>
<keyword evidence="12" id="KW-0418">Kinase</keyword>
<keyword evidence="13" id="KW-0067">ATP-binding</keyword>
<keyword evidence="14" id="KW-0157">Chromophore</keyword>
<evidence type="ECO:0000313" key="19">
    <source>
        <dbReference type="EMBL" id="MEX0407521.1"/>
    </source>
</evidence>
<sequence length="474" mass="52194">MNGQGAFTSGPTDDAGEVWKFAEFLQGLPVAVYTTNASGTIVFYNEAAADLWGVRPGPGEGRWCGSWRMWTSDGQPLAHDQCALALALSGRGDGRWEKAVIERPNGSRVPFAAYPTLLRRPSGAIYGAVNTLIDLTDQERAGAMGIRLAAIVESSSDAIISKNLDGVLTSWNRAAQSLFGYTAEEAIGKNVTMLIPSDRLDEETEIIGKIRRGESIKTYETIRQRKDHRFVPVSLTVSPVRDAGGRVIGASKIVRDISQRVESDRRMRLLLRELNHRVKNQYAVILSMIRETRKRSRDPEEFERLVRDRIMALSASHDLLVSDDWKGTTIFELLIAQLRPFAPEERVVISGPPIRVKPNVVQHLGIAFHELAANSAMFGILSQPTGDVKVEWKSMRASDGAERFQLTWTESGAPAPVTAGEKGFGTVVLRRVVPEALGGVGSFEFGTEGVVWQLDAPLDEIVADPEDDRPTREF</sequence>
<organism evidence="19 20">
    <name type="scientific">Aquibium pacificus</name>
    <dbReference type="NCBI Taxonomy" id="3153579"/>
    <lineage>
        <taxon>Bacteria</taxon>
        <taxon>Pseudomonadati</taxon>
        <taxon>Pseudomonadota</taxon>
        <taxon>Alphaproteobacteria</taxon>
        <taxon>Hyphomicrobiales</taxon>
        <taxon>Phyllobacteriaceae</taxon>
        <taxon>Aquibium</taxon>
    </lineage>
</organism>
<evidence type="ECO:0000256" key="9">
    <source>
        <dbReference type="ARBA" id="ARBA00022679"/>
    </source>
</evidence>
<keyword evidence="15" id="KW-0843">Virulence</keyword>
<evidence type="ECO:0000313" key="20">
    <source>
        <dbReference type="Proteomes" id="UP001556692"/>
    </source>
</evidence>
<dbReference type="PANTHER" id="PTHR41523">
    <property type="entry name" value="TWO-COMPONENT SYSTEM SENSOR PROTEIN"/>
    <property type="match status" value="1"/>
</dbReference>
<dbReference type="NCBIfam" id="TIGR00229">
    <property type="entry name" value="sensory_box"/>
    <property type="match status" value="2"/>
</dbReference>
<dbReference type="Pfam" id="PF00989">
    <property type="entry name" value="PAS"/>
    <property type="match status" value="1"/>
</dbReference>
<evidence type="ECO:0000256" key="16">
    <source>
        <dbReference type="ARBA" id="ARBA00023170"/>
    </source>
</evidence>
<protein>
    <recommendedName>
        <fullName evidence="3">Blue-light-activated histidine kinase</fullName>
        <ecNumber evidence="2">2.7.13.3</ecNumber>
    </recommendedName>
</protein>
<evidence type="ECO:0000259" key="17">
    <source>
        <dbReference type="PROSITE" id="PS50112"/>
    </source>
</evidence>
<reference evidence="19 20" key="1">
    <citation type="submission" date="2024-05" db="EMBL/GenBank/DDBJ databases">
        <authorList>
            <person name="Jiang F."/>
        </authorList>
    </citation>
    <scope>NUCLEOTIDE SEQUENCE [LARGE SCALE GENOMIC DNA]</scope>
    <source>
        <strain evidence="19 20">LZ166</strain>
    </source>
</reference>
<dbReference type="SUPFAM" id="SSF55785">
    <property type="entry name" value="PYP-like sensor domain (PAS domain)"/>
    <property type="match status" value="2"/>
</dbReference>
<evidence type="ECO:0000256" key="15">
    <source>
        <dbReference type="ARBA" id="ARBA00023026"/>
    </source>
</evidence>
<keyword evidence="9" id="KW-0808">Transferase</keyword>
<dbReference type="PROSITE" id="PS50112">
    <property type="entry name" value="PAS"/>
    <property type="match status" value="2"/>
</dbReference>
<keyword evidence="11" id="KW-0547">Nucleotide-binding</keyword>
<keyword evidence="10" id="KW-0677">Repeat</keyword>
<evidence type="ECO:0000256" key="11">
    <source>
        <dbReference type="ARBA" id="ARBA00022741"/>
    </source>
</evidence>
<keyword evidence="16" id="KW-0675">Receptor</keyword>
<dbReference type="SMART" id="SM00911">
    <property type="entry name" value="HWE_HK"/>
    <property type="match status" value="1"/>
</dbReference>
<evidence type="ECO:0000256" key="12">
    <source>
        <dbReference type="ARBA" id="ARBA00022777"/>
    </source>
</evidence>
<dbReference type="InterPro" id="IPR000014">
    <property type="entry name" value="PAS"/>
</dbReference>
<evidence type="ECO:0000256" key="2">
    <source>
        <dbReference type="ARBA" id="ARBA00012438"/>
    </source>
</evidence>
<dbReference type="Gene3D" id="3.30.450.20">
    <property type="entry name" value="PAS domain"/>
    <property type="match status" value="2"/>
</dbReference>
<dbReference type="Proteomes" id="UP001556692">
    <property type="component" value="Unassembled WGS sequence"/>
</dbReference>
<dbReference type="InterPro" id="IPR011102">
    <property type="entry name" value="Sig_transdc_His_kinase_HWE"/>
</dbReference>
<keyword evidence="6" id="KW-0716">Sensory transduction</keyword>
<accession>A0ABV3SNN1</accession>
<feature type="domain" description="PAS" evidence="17">
    <location>
        <begin position="147"/>
        <end position="199"/>
    </location>
</feature>
<keyword evidence="20" id="KW-1185">Reference proteome</keyword>
<dbReference type="EC" id="2.7.13.3" evidence="2"/>
<dbReference type="SMART" id="SM00086">
    <property type="entry name" value="PAC"/>
    <property type="match status" value="2"/>
</dbReference>
<evidence type="ECO:0000256" key="4">
    <source>
        <dbReference type="ARBA" id="ARBA00022543"/>
    </source>
</evidence>
<dbReference type="InterPro" id="IPR001610">
    <property type="entry name" value="PAC"/>
</dbReference>
<proteinExistence type="predicted"/>
<evidence type="ECO:0000256" key="6">
    <source>
        <dbReference type="ARBA" id="ARBA00022606"/>
    </source>
</evidence>
<evidence type="ECO:0000256" key="5">
    <source>
        <dbReference type="ARBA" id="ARBA00022553"/>
    </source>
</evidence>
<keyword evidence="5" id="KW-0597">Phosphoprotein</keyword>
<feature type="domain" description="PAS" evidence="17">
    <location>
        <begin position="17"/>
        <end position="56"/>
    </location>
</feature>
<keyword evidence="4" id="KW-0600">Photoreceptor protein</keyword>
<name>A0ABV3SNN1_9HYPH</name>
<evidence type="ECO:0000256" key="7">
    <source>
        <dbReference type="ARBA" id="ARBA00022630"/>
    </source>
</evidence>
<feature type="domain" description="PAC" evidence="18">
    <location>
        <begin position="217"/>
        <end position="269"/>
    </location>
</feature>
<evidence type="ECO:0000256" key="1">
    <source>
        <dbReference type="ARBA" id="ARBA00000085"/>
    </source>
</evidence>
<dbReference type="PANTHER" id="PTHR41523:SF8">
    <property type="entry name" value="ETHYLENE RESPONSE SENSOR PROTEIN"/>
    <property type="match status" value="1"/>
</dbReference>
<gene>
    <name evidence="19" type="ORF">ABGN05_17815</name>
</gene>
<evidence type="ECO:0000256" key="10">
    <source>
        <dbReference type="ARBA" id="ARBA00022737"/>
    </source>
</evidence>
<dbReference type="InterPro" id="IPR035965">
    <property type="entry name" value="PAS-like_dom_sf"/>
</dbReference>
<comment type="caution">
    <text evidence="19">The sequence shown here is derived from an EMBL/GenBank/DDBJ whole genome shotgun (WGS) entry which is preliminary data.</text>
</comment>
<dbReference type="EMBL" id="JBDPGJ010000004">
    <property type="protein sequence ID" value="MEX0407521.1"/>
    <property type="molecule type" value="Genomic_DNA"/>
</dbReference>
<keyword evidence="7" id="KW-0285">Flavoprotein</keyword>
<dbReference type="Pfam" id="PF07536">
    <property type="entry name" value="HWE_HK"/>
    <property type="match status" value="1"/>
</dbReference>
<evidence type="ECO:0000256" key="14">
    <source>
        <dbReference type="ARBA" id="ARBA00022991"/>
    </source>
</evidence>
<dbReference type="Pfam" id="PF08448">
    <property type="entry name" value="PAS_4"/>
    <property type="match status" value="1"/>
</dbReference>
<dbReference type="PROSITE" id="PS50113">
    <property type="entry name" value="PAC"/>
    <property type="match status" value="1"/>
</dbReference>
<dbReference type="InterPro" id="IPR013767">
    <property type="entry name" value="PAS_fold"/>
</dbReference>
<evidence type="ECO:0000256" key="13">
    <source>
        <dbReference type="ARBA" id="ARBA00022840"/>
    </source>
</evidence>
<dbReference type="InterPro" id="IPR000700">
    <property type="entry name" value="PAS-assoc_C"/>
</dbReference>
<dbReference type="CDD" id="cd00130">
    <property type="entry name" value="PAS"/>
    <property type="match status" value="2"/>
</dbReference>
<dbReference type="InterPro" id="IPR013656">
    <property type="entry name" value="PAS_4"/>
</dbReference>
<evidence type="ECO:0000256" key="3">
    <source>
        <dbReference type="ARBA" id="ARBA00021740"/>
    </source>
</evidence>